<comment type="caution">
    <text evidence="7">The sequence shown here is derived from an EMBL/GenBank/DDBJ whole genome shotgun (WGS) entry which is preliminary data.</text>
</comment>
<evidence type="ECO:0000256" key="5">
    <source>
        <dbReference type="ARBA" id="ARBA00023288"/>
    </source>
</evidence>
<gene>
    <name evidence="7" type="ORF">FE784_32935</name>
</gene>
<dbReference type="SUPFAM" id="SSF53850">
    <property type="entry name" value="Periplasmic binding protein-like II"/>
    <property type="match status" value="1"/>
</dbReference>
<dbReference type="PANTHER" id="PTHR43649">
    <property type="entry name" value="ARABINOSE-BINDING PROTEIN-RELATED"/>
    <property type="match status" value="1"/>
</dbReference>
<sequence>MSQQRNGSKGGRRVMMNPSPPIVRTGAHPPTRGDKFNRMTEGELSRWRRRNELIKRIATLALLGALATGCGNGNKNGAEPGAAAQTEPVTLLFYTAQNGNYAKEENFESDIGQFIKAKFPHIKLEHIHTAKGSEYQDLIGAGKIPDIVLDSSSNVTSAIIRNGLQHDMTALLQKQKFDLNRIDPALLQVVRNYGDGKLNGLPFLGSNYLMFYNKDVFDKFGVPYPRDGMTWDETYELAKKLTRTDGGVQYNGFQADPGLLLKYNPRSLGFLDAKEDKPEVATEAWKQYVAHVKRFYDIPNNPVSNVDNFPKGQYALAVHVAEKVIGWPQANPNLNWDVVAAPVFKDAPGVGLQSNFYSLFVTGQSKHKDEAAAVIAHLLSDEVQTQLSKKGLITPLVGKDVQKAFGDNMPELKGKNVQAVYANKYAPPPPARANGLTFVDGSSKMRAAFVDMMKTNEDINTVLRKAEDAIKQDIAAAKALQTNK</sequence>
<accession>A0A5C4SZU7</accession>
<keyword evidence="8" id="KW-1185">Reference proteome</keyword>
<evidence type="ECO:0000256" key="3">
    <source>
        <dbReference type="ARBA" id="ARBA00023136"/>
    </source>
</evidence>
<dbReference type="EMBL" id="VDCQ01000067">
    <property type="protein sequence ID" value="TNJ62035.1"/>
    <property type="molecule type" value="Genomic_DNA"/>
</dbReference>
<feature type="region of interest" description="Disordered" evidence="6">
    <location>
        <begin position="1"/>
        <end position="38"/>
    </location>
</feature>
<dbReference type="InterPro" id="IPR050490">
    <property type="entry name" value="Bact_solute-bd_prot1"/>
</dbReference>
<proteinExistence type="predicted"/>
<dbReference type="AlphaFoldDB" id="A0A5C4SZU7"/>
<organism evidence="7 8">
    <name type="scientific">Paenibacillus hemerocallicola</name>
    <dbReference type="NCBI Taxonomy" id="1172614"/>
    <lineage>
        <taxon>Bacteria</taxon>
        <taxon>Bacillati</taxon>
        <taxon>Bacillota</taxon>
        <taxon>Bacilli</taxon>
        <taxon>Bacillales</taxon>
        <taxon>Paenibacillaceae</taxon>
        <taxon>Paenibacillus</taxon>
    </lineage>
</organism>
<dbReference type="InterPro" id="IPR006059">
    <property type="entry name" value="SBP"/>
</dbReference>
<evidence type="ECO:0000313" key="8">
    <source>
        <dbReference type="Proteomes" id="UP000307943"/>
    </source>
</evidence>
<keyword evidence="2" id="KW-0732">Signal</keyword>
<name>A0A5C4SZU7_9BACL</name>
<evidence type="ECO:0000256" key="6">
    <source>
        <dbReference type="SAM" id="MobiDB-lite"/>
    </source>
</evidence>
<keyword evidence="5" id="KW-0449">Lipoprotein</keyword>
<keyword evidence="4" id="KW-0564">Palmitate</keyword>
<keyword evidence="1" id="KW-1003">Cell membrane</keyword>
<keyword evidence="3" id="KW-0472">Membrane</keyword>
<dbReference type="Proteomes" id="UP000307943">
    <property type="component" value="Unassembled WGS sequence"/>
</dbReference>
<dbReference type="OrthoDB" id="3928382at2"/>
<dbReference type="Gene3D" id="3.40.190.10">
    <property type="entry name" value="Periplasmic binding protein-like II"/>
    <property type="match status" value="1"/>
</dbReference>
<dbReference type="PANTHER" id="PTHR43649:SF33">
    <property type="entry name" value="POLYGALACTURONAN_RHAMNOGALACTURONAN-BINDING PROTEIN YTCQ"/>
    <property type="match status" value="1"/>
</dbReference>
<reference evidence="7 8" key="1">
    <citation type="submission" date="2019-05" db="EMBL/GenBank/DDBJ databases">
        <title>We sequenced the genome of Paenibacillus hemerocallicola KCTC 33185 for further insight into its adaptation and study the phylogeny of Paenibacillus.</title>
        <authorList>
            <person name="Narsing Rao M.P."/>
        </authorList>
    </citation>
    <scope>NUCLEOTIDE SEQUENCE [LARGE SCALE GENOMIC DNA]</scope>
    <source>
        <strain evidence="7 8">KCTC 33185</strain>
    </source>
</reference>
<protein>
    <submittedName>
        <fullName evidence="7">Extracellular solute-binding protein</fullName>
    </submittedName>
</protein>
<evidence type="ECO:0000256" key="1">
    <source>
        <dbReference type="ARBA" id="ARBA00022475"/>
    </source>
</evidence>
<evidence type="ECO:0000256" key="2">
    <source>
        <dbReference type="ARBA" id="ARBA00022729"/>
    </source>
</evidence>
<dbReference type="Pfam" id="PF01547">
    <property type="entry name" value="SBP_bac_1"/>
    <property type="match status" value="1"/>
</dbReference>
<evidence type="ECO:0000256" key="4">
    <source>
        <dbReference type="ARBA" id="ARBA00023139"/>
    </source>
</evidence>
<evidence type="ECO:0000313" key="7">
    <source>
        <dbReference type="EMBL" id="TNJ62035.1"/>
    </source>
</evidence>